<feature type="compositionally biased region" description="Pro residues" evidence="1">
    <location>
        <begin position="223"/>
        <end position="241"/>
    </location>
</feature>
<proteinExistence type="predicted"/>
<evidence type="ECO:0000313" key="3">
    <source>
        <dbReference type="EMBL" id="CAJ0573250.1"/>
    </source>
</evidence>
<sequence>MTDRFHDYVRELPMQIGRRFLPIAQVNLPVVQLPRLRIDELNYGFDAERRAQREYEDSERPVVVSDDSAHSSMSDDSKSNSASTYSNNNDFLFSKVCAFFWMADFCFRKSCCLPRSTLRHSHCRAKKHDEKPAAEPNFDEFVDRGTDIFDELDMKTLDDRAVLSQVLSQATQPLSISAQPQTQQSRVILDTSGVASFSASKIADSSQRQAAPGWSTPQSCPSTTPPPIPGHSANPTPPPVPNRQNTITPTTPTGDSGMSQLRARLLTKGYKENIVAVALERLPVERMQLVEYYMKSMRTMEKVGVDPGVTLSQLVACQLADKQKILDYGVTGAQLVQMGFTAPRSISALHAKAGDKVAALDLLLAGH</sequence>
<keyword evidence="4" id="KW-1185">Reference proteome</keyword>
<feature type="region of interest" description="Disordered" evidence="1">
    <location>
        <begin position="204"/>
        <end position="258"/>
    </location>
</feature>
<name>A0AA36G287_9BILA</name>
<feature type="region of interest" description="Disordered" evidence="1">
    <location>
        <begin position="52"/>
        <end position="84"/>
    </location>
</feature>
<dbReference type="SUPFAM" id="SSF46934">
    <property type="entry name" value="UBA-like"/>
    <property type="match status" value="1"/>
</dbReference>
<evidence type="ECO:0000256" key="1">
    <source>
        <dbReference type="SAM" id="MobiDB-lite"/>
    </source>
</evidence>
<dbReference type="Proteomes" id="UP001177023">
    <property type="component" value="Unassembled WGS sequence"/>
</dbReference>
<evidence type="ECO:0000259" key="2">
    <source>
        <dbReference type="PROSITE" id="PS50030"/>
    </source>
</evidence>
<feature type="compositionally biased region" description="Polar residues" evidence="1">
    <location>
        <begin position="242"/>
        <end position="258"/>
    </location>
</feature>
<dbReference type="PROSITE" id="PS50030">
    <property type="entry name" value="UBA"/>
    <property type="match status" value="1"/>
</dbReference>
<protein>
    <recommendedName>
        <fullName evidence="2">UBA domain-containing protein</fullName>
    </recommendedName>
</protein>
<accession>A0AA36G287</accession>
<evidence type="ECO:0000313" key="4">
    <source>
        <dbReference type="Proteomes" id="UP001177023"/>
    </source>
</evidence>
<feature type="compositionally biased region" description="Basic and acidic residues" evidence="1">
    <location>
        <begin position="67"/>
        <end position="78"/>
    </location>
</feature>
<feature type="non-terminal residue" evidence="3">
    <location>
        <position position="367"/>
    </location>
</feature>
<dbReference type="EMBL" id="CATQJA010002617">
    <property type="protein sequence ID" value="CAJ0573250.1"/>
    <property type="molecule type" value="Genomic_DNA"/>
</dbReference>
<dbReference type="InterPro" id="IPR015940">
    <property type="entry name" value="UBA"/>
</dbReference>
<reference evidence="3" key="1">
    <citation type="submission" date="2023-06" db="EMBL/GenBank/DDBJ databases">
        <authorList>
            <person name="Delattre M."/>
        </authorList>
    </citation>
    <scope>NUCLEOTIDE SEQUENCE</scope>
    <source>
        <strain evidence="3">AF72</strain>
    </source>
</reference>
<comment type="caution">
    <text evidence="3">The sequence shown here is derived from an EMBL/GenBank/DDBJ whole genome shotgun (WGS) entry which is preliminary data.</text>
</comment>
<dbReference type="InterPro" id="IPR009060">
    <property type="entry name" value="UBA-like_sf"/>
</dbReference>
<feature type="domain" description="UBA" evidence="2">
    <location>
        <begin position="319"/>
        <end position="366"/>
    </location>
</feature>
<organism evidence="3 4">
    <name type="scientific">Mesorhabditis spiculigera</name>
    <dbReference type="NCBI Taxonomy" id="96644"/>
    <lineage>
        <taxon>Eukaryota</taxon>
        <taxon>Metazoa</taxon>
        <taxon>Ecdysozoa</taxon>
        <taxon>Nematoda</taxon>
        <taxon>Chromadorea</taxon>
        <taxon>Rhabditida</taxon>
        <taxon>Rhabditina</taxon>
        <taxon>Rhabditomorpha</taxon>
        <taxon>Rhabditoidea</taxon>
        <taxon>Rhabditidae</taxon>
        <taxon>Mesorhabditinae</taxon>
        <taxon>Mesorhabditis</taxon>
    </lineage>
</organism>
<dbReference type="Gene3D" id="1.10.8.10">
    <property type="entry name" value="DNA helicase RuvA subunit, C-terminal domain"/>
    <property type="match status" value="1"/>
</dbReference>
<gene>
    <name evidence="3" type="ORF">MSPICULIGERA_LOCUS11615</name>
</gene>
<dbReference type="AlphaFoldDB" id="A0AA36G287"/>